<keyword evidence="11" id="KW-0479">Metal-binding</keyword>
<keyword evidence="8" id="KW-0597">Phosphoprotein</keyword>
<evidence type="ECO:0000256" key="9">
    <source>
        <dbReference type="ARBA" id="ARBA00022694"/>
    </source>
</evidence>
<feature type="domain" description="Metallo-beta-lactamase" evidence="25">
    <location>
        <begin position="418"/>
        <end position="616"/>
    </location>
</feature>
<dbReference type="PANTHER" id="PTHR12553">
    <property type="entry name" value="ZINC PHOSPHODIESTERASE ELAC PROTEIN 2"/>
    <property type="match status" value="1"/>
</dbReference>
<feature type="compositionally biased region" description="Low complexity" evidence="24">
    <location>
        <begin position="314"/>
        <end position="334"/>
    </location>
</feature>
<feature type="compositionally biased region" description="Basic and acidic residues" evidence="24">
    <location>
        <begin position="336"/>
        <end position="350"/>
    </location>
</feature>
<keyword evidence="14" id="KW-0862">Zinc</keyword>
<evidence type="ECO:0000256" key="19">
    <source>
        <dbReference type="ARBA" id="ARBA00030729"/>
    </source>
</evidence>
<comment type="cofactor">
    <cofactor evidence="2">
        <name>Zn(2+)</name>
        <dbReference type="ChEBI" id="CHEBI:29105"/>
    </cofactor>
</comment>
<protein>
    <recommendedName>
        <fullName evidence="7">Zinc phosphodiesterase ELAC protein 2</fullName>
        <ecNumber evidence="6">3.1.26.11</ecNumber>
    </recommendedName>
    <alternativeName>
        <fullName evidence="21">ElaC homolog protein 2</fullName>
    </alternativeName>
    <alternativeName>
        <fullName evidence="19">Ribonuclease Z 2</fullName>
    </alternativeName>
    <alternativeName>
        <fullName evidence="20">tRNA 3 endonuclease 2</fullName>
    </alternativeName>
    <alternativeName>
        <fullName evidence="18">tRNase Z 2</fullName>
    </alternativeName>
</protein>
<comment type="subunit">
    <text evidence="23">Homodimer. Interacts with PTCD1.</text>
</comment>
<evidence type="ECO:0000313" key="27">
    <source>
        <dbReference type="Proteomes" id="UP001163046"/>
    </source>
</evidence>
<comment type="catalytic activity">
    <reaction evidence="1">
        <text>Endonucleolytic cleavage of RNA, removing extra 3' nucleotides from tRNA precursor, generating 3' termini of tRNAs. A 3'-hydroxy group is left at the tRNA terminus and a 5'-phosphoryl group is left at the trailer molecule.</text>
        <dbReference type="EC" id="3.1.26.11"/>
    </reaction>
</comment>
<dbReference type="SMART" id="SM00849">
    <property type="entry name" value="Lactamase_B"/>
    <property type="match status" value="1"/>
</dbReference>
<evidence type="ECO:0000256" key="13">
    <source>
        <dbReference type="ARBA" id="ARBA00022801"/>
    </source>
</evidence>
<evidence type="ECO:0000256" key="15">
    <source>
        <dbReference type="ARBA" id="ARBA00022946"/>
    </source>
</evidence>
<evidence type="ECO:0000256" key="17">
    <source>
        <dbReference type="ARBA" id="ARBA00023242"/>
    </source>
</evidence>
<dbReference type="InterPro" id="IPR047151">
    <property type="entry name" value="RNZ2-like"/>
</dbReference>
<dbReference type="InterPro" id="IPR036866">
    <property type="entry name" value="RibonucZ/Hydroxyglut_hydro"/>
</dbReference>
<name>A0A9W9Z086_9CNID</name>
<dbReference type="Proteomes" id="UP001163046">
    <property type="component" value="Unassembled WGS sequence"/>
</dbReference>
<evidence type="ECO:0000256" key="20">
    <source>
        <dbReference type="ARBA" id="ARBA00032104"/>
    </source>
</evidence>
<evidence type="ECO:0000313" key="26">
    <source>
        <dbReference type="EMBL" id="KAJ7372606.1"/>
    </source>
</evidence>
<evidence type="ECO:0000256" key="4">
    <source>
        <dbReference type="ARBA" id="ARBA00004305"/>
    </source>
</evidence>
<dbReference type="GO" id="GO:0046872">
    <property type="term" value="F:metal ion binding"/>
    <property type="evidence" value="ECO:0007669"/>
    <property type="project" value="UniProtKB-KW"/>
</dbReference>
<dbReference type="GO" id="GO:0042645">
    <property type="term" value="C:mitochondrial nucleoid"/>
    <property type="evidence" value="ECO:0007669"/>
    <property type="project" value="UniProtKB-ARBA"/>
</dbReference>
<evidence type="ECO:0000256" key="18">
    <source>
        <dbReference type="ARBA" id="ARBA00030689"/>
    </source>
</evidence>
<dbReference type="Pfam" id="PF12706">
    <property type="entry name" value="Lactamase_B_2"/>
    <property type="match status" value="1"/>
</dbReference>
<gene>
    <name evidence="26" type="primary">ELAC2</name>
    <name evidence="26" type="ORF">OS493_017877</name>
</gene>
<dbReference type="CDD" id="cd07718">
    <property type="entry name" value="RNaseZ_ELAC1_ELAC2-C-term-like_MBL-fold"/>
    <property type="match status" value="1"/>
</dbReference>
<evidence type="ECO:0000256" key="21">
    <source>
        <dbReference type="ARBA" id="ARBA00032616"/>
    </source>
</evidence>
<dbReference type="InterPro" id="IPR001279">
    <property type="entry name" value="Metallo-B-lactamas"/>
</dbReference>
<dbReference type="GO" id="GO:0005634">
    <property type="term" value="C:nucleus"/>
    <property type="evidence" value="ECO:0007669"/>
    <property type="project" value="UniProtKB-SubCell"/>
</dbReference>
<accession>A0A9W9Z086</accession>
<dbReference type="FunFam" id="3.60.15.10:FF:000014">
    <property type="entry name" value="Zinc phosphodiesterase ELAC protein 2"/>
    <property type="match status" value="1"/>
</dbReference>
<keyword evidence="15" id="KW-0809">Transit peptide</keyword>
<dbReference type="GO" id="GO:1990180">
    <property type="term" value="P:mitochondrial tRNA 3'-end processing"/>
    <property type="evidence" value="ECO:0007669"/>
    <property type="project" value="TreeGrafter"/>
</dbReference>
<keyword evidence="10" id="KW-0540">Nuclease</keyword>
<evidence type="ECO:0000256" key="6">
    <source>
        <dbReference type="ARBA" id="ARBA00012477"/>
    </source>
</evidence>
<evidence type="ECO:0000256" key="11">
    <source>
        <dbReference type="ARBA" id="ARBA00022723"/>
    </source>
</evidence>
<keyword evidence="9" id="KW-0819">tRNA processing</keyword>
<dbReference type="OrthoDB" id="527344at2759"/>
<evidence type="ECO:0000256" key="2">
    <source>
        <dbReference type="ARBA" id="ARBA00001947"/>
    </source>
</evidence>
<evidence type="ECO:0000256" key="5">
    <source>
        <dbReference type="ARBA" id="ARBA00007823"/>
    </source>
</evidence>
<dbReference type="EMBL" id="MU826835">
    <property type="protein sequence ID" value="KAJ7372606.1"/>
    <property type="molecule type" value="Genomic_DNA"/>
</dbReference>
<evidence type="ECO:0000256" key="16">
    <source>
        <dbReference type="ARBA" id="ARBA00023128"/>
    </source>
</evidence>
<evidence type="ECO:0000256" key="3">
    <source>
        <dbReference type="ARBA" id="ARBA00004123"/>
    </source>
</evidence>
<comment type="caution">
    <text evidence="26">The sequence shown here is derived from an EMBL/GenBank/DDBJ whole genome shotgun (WGS) entry which is preliminary data.</text>
</comment>
<comment type="similarity">
    <text evidence="5">Belongs to the RNase Z family.</text>
</comment>
<evidence type="ECO:0000256" key="7">
    <source>
        <dbReference type="ARBA" id="ARBA00013357"/>
    </source>
</evidence>
<organism evidence="26 27">
    <name type="scientific">Desmophyllum pertusum</name>
    <dbReference type="NCBI Taxonomy" id="174260"/>
    <lineage>
        <taxon>Eukaryota</taxon>
        <taxon>Metazoa</taxon>
        <taxon>Cnidaria</taxon>
        <taxon>Anthozoa</taxon>
        <taxon>Hexacorallia</taxon>
        <taxon>Scleractinia</taxon>
        <taxon>Caryophylliina</taxon>
        <taxon>Caryophylliidae</taxon>
        <taxon>Desmophyllum</taxon>
    </lineage>
</organism>
<comment type="subcellular location">
    <subcellularLocation>
        <location evidence="4">Mitochondrion matrix</location>
    </subcellularLocation>
    <subcellularLocation>
        <location evidence="3">Nucleus</location>
    </subcellularLocation>
</comment>
<dbReference type="SUPFAM" id="SSF56281">
    <property type="entry name" value="Metallo-hydrolase/oxidoreductase"/>
    <property type="match status" value="2"/>
</dbReference>
<evidence type="ECO:0000256" key="23">
    <source>
        <dbReference type="ARBA" id="ARBA00047136"/>
    </source>
</evidence>
<keyword evidence="16" id="KW-0496">Mitochondrion</keyword>
<sequence>MTLRDNGKSEIGLNGPNNLSGFIHATRFFLYHERLKFDCVGFTGKVGEKYEDENLTIWPVLLYETHSIRRNWSKSRTYHYSSSSDEDEQPSAKKYKLDPKSTSVCYICQLAPLPGKFFPKKAKELGVPKGPLFGDLYNGKTVTLEDGRQIKPEQVMGPSEPGPVFMIIDCLSNFLPSLMSNKQLQQYWEKGPFMTPVVIVHLIPMRVFQSTEYEEWMKRFGDNVSHVLINKDKPLMFLKLKKMNYLRTAFLERILLKFHLRPIKQQGFDRSDVLQNIDFNSIVEETQTLLAGKLNVLAGATGFEQRRHDTNELASSASSASSARSLSTSSSAGSRDLIRNPPRDPFSKFRNPFRDIADAVGLPSLHSEERGCTLQEIIQIKAQHFTQNKHKDAHYEVVFLGTGASIPSKYRNVSSTLINMSGHMHGENGSILLDCGEGTYGQLYRHYGKYVDRVLLQLKCVFISHIHADHHLGLIRILRKRDTMIGKWLQEYDTICEDIDYWFVDSSEFVAPRGSDHLDVNSLLEAKEVITVPVDHCPEAYGFVLEHRRGWKIVYSGDTRPCPALIKAGKEADLLIHEATLEDELKAEALAKKHSTTTEAIESGVKMDAKFIMLNHFSQRYPKIPVFNEKFTKHTGIAFDHMKIHSSNFSKIPQLLEPLKLCLRRKLTK</sequence>
<dbReference type="EC" id="3.1.26.11" evidence="6"/>
<dbReference type="GO" id="GO:0042781">
    <property type="term" value="F:3'-tRNA processing endoribonuclease activity"/>
    <property type="evidence" value="ECO:0007669"/>
    <property type="project" value="UniProtKB-EC"/>
</dbReference>
<evidence type="ECO:0000256" key="14">
    <source>
        <dbReference type="ARBA" id="ARBA00022833"/>
    </source>
</evidence>
<reference evidence="26" key="1">
    <citation type="submission" date="2023-01" db="EMBL/GenBank/DDBJ databases">
        <title>Genome assembly of the deep-sea coral Lophelia pertusa.</title>
        <authorList>
            <person name="Herrera S."/>
            <person name="Cordes E."/>
        </authorList>
    </citation>
    <scope>NUCLEOTIDE SEQUENCE</scope>
    <source>
        <strain evidence="26">USNM1676648</strain>
        <tissue evidence="26">Polyp</tissue>
    </source>
</reference>
<evidence type="ECO:0000256" key="10">
    <source>
        <dbReference type="ARBA" id="ARBA00022722"/>
    </source>
</evidence>
<keyword evidence="13 26" id="KW-0378">Hydrolase</keyword>
<evidence type="ECO:0000259" key="25">
    <source>
        <dbReference type="SMART" id="SM00849"/>
    </source>
</evidence>
<evidence type="ECO:0000256" key="12">
    <source>
        <dbReference type="ARBA" id="ARBA00022759"/>
    </source>
</evidence>
<keyword evidence="17" id="KW-0539">Nucleus</keyword>
<proteinExistence type="inferred from homology"/>
<dbReference type="AlphaFoldDB" id="A0A9W9Z086"/>
<evidence type="ECO:0000256" key="8">
    <source>
        <dbReference type="ARBA" id="ARBA00022553"/>
    </source>
</evidence>
<keyword evidence="12" id="KW-0255">Endonuclease</keyword>
<comment type="function">
    <text evidence="22">Zinc phosphodiesterase, which displays mitochondrial tRNA 3'-processing endonuclease activity. Involved in tRNA maturation, by removing a 3'-trailer from precursor tRNA. Associates with mitochondrial DNA complexes at the nucleoids to initiate RNA processing and ribosome assembly.</text>
</comment>
<feature type="region of interest" description="Disordered" evidence="24">
    <location>
        <begin position="309"/>
        <end position="350"/>
    </location>
</feature>
<dbReference type="PANTHER" id="PTHR12553:SF49">
    <property type="entry name" value="ZINC PHOSPHODIESTERASE ELAC PROTEIN 2"/>
    <property type="match status" value="1"/>
</dbReference>
<evidence type="ECO:0000256" key="22">
    <source>
        <dbReference type="ARBA" id="ARBA00046098"/>
    </source>
</evidence>
<evidence type="ECO:0000256" key="24">
    <source>
        <dbReference type="SAM" id="MobiDB-lite"/>
    </source>
</evidence>
<evidence type="ECO:0000256" key="1">
    <source>
        <dbReference type="ARBA" id="ARBA00000402"/>
    </source>
</evidence>
<keyword evidence="27" id="KW-1185">Reference proteome</keyword>
<dbReference type="Gene3D" id="3.60.15.10">
    <property type="entry name" value="Ribonuclease Z/Hydroxyacylglutathione hydrolase-like"/>
    <property type="match status" value="3"/>
</dbReference>